<dbReference type="PANTHER" id="PTHR44843:SF14">
    <property type="entry name" value="METHYLTRANSFERASE TYPE 11 DOMAIN-CONTAINING PROTEIN"/>
    <property type="match status" value="1"/>
</dbReference>
<organism evidence="3">
    <name type="scientific">Tetraselmis sp. GSL018</name>
    <dbReference type="NCBI Taxonomy" id="582737"/>
    <lineage>
        <taxon>Eukaryota</taxon>
        <taxon>Viridiplantae</taxon>
        <taxon>Chlorophyta</taxon>
        <taxon>core chlorophytes</taxon>
        <taxon>Chlorodendrophyceae</taxon>
        <taxon>Chlorodendrales</taxon>
        <taxon>Chlorodendraceae</taxon>
        <taxon>Tetraselmis</taxon>
    </lineage>
</organism>
<evidence type="ECO:0000259" key="2">
    <source>
        <dbReference type="Pfam" id="PF25276"/>
    </source>
</evidence>
<dbReference type="InterPro" id="IPR057192">
    <property type="entry name" value="DUF7870"/>
</dbReference>
<dbReference type="PANTHER" id="PTHR44843">
    <property type="entry name" value="METHYLTRANSFERASE"/>
    <property type="match status" value="1"/>
</dbReference>
<name>A0A061QQ78_9CHLO</name>
<dbReference type="Pfam" id="PF25276">
    <property type="entry name" value="DUF7870"/>
    <property type="match status" value="1"/>
</dbReference>
<evidence type="ECO:0000256" key="1">
    <source>
        <dbReference type="SAM" id="SignalP"/>
    </source>
</evidence>
<gene>
    <name evidence="3" type="ORF">TSPGSL018_22238</name>
</gene>
<accession>A0A061QQ78</accession>
<sequence>MDMTIFLVLVLLEMLLGSLDVFAAVLQPGRVLGPEACKTLPSTSENSSESLLRLHKEKSYVTFAKALARKTIYGHGKVIRVEEGVKQEAPQKLTSPIVSRQNISQVLEPLIPAPFGYGKCGERTCPAGWADVRRRQANITYLSSVLDLKPFTRRIYIDGGARQFDSSVGSWFRKTYPQAELFEEVFAFEVDKKFGNSYHGKAGTTFLPCALWVQDGKIPMSGKGMLSIFGQPKRMRKKKSRMKRPTTVQAPAIDFSQWLLQNVKPDDFVVAKLDIEGAEHELLRHMIQTKTIFLLDEVFVECHWRQWSRARSDKSREDCVQLLKDLRDLELAVHEWF</sequence>
<dbReference type="Gene3D" id="3.40.50.150">
    <property type="entry name" value="Vaccinia Virus protein VP39"/>
    <property type="match status" value="1"/>
</dbReference>
<feature type="domain" description="DUF7870" evidence="2">
    <location>
        <begin position="243"/>
        <end position="337"/>
    </location>
</feature>
<dbReference type="InterPro" id="IPR029063">
    <property type="entry name" value="SAM-dependent_MTases_sf"/>
</dbReference>
<dbReference type="AlphaFoldDB" id="A0A061QQ78"/>
<dbReference type="SUPFAM" id="SSF53335">
    <property type="entry name" value="S-adenosyl-L-methionine-dependent methyltransferases"/>
    <property type="match status" value="1"/>
</dbReference>
<proteinExistence type="predicted"/>
<feature type="chain" id="PRO_5030002126" description="DUF7870 domain-containing protein" evidence="1">
    <location>
        <begin position="24"/>
        <end position="337"/>
    </location>
</feature>
<keyword evidence="1" id="KW-0732">Signal</keyword>
<reference evidence="3" key="1">
    <citation type="submission" date="2014-05" db="EMBL/GenBank/DDBJ databases">
        <title>The transcriptome of the halophilic microalga Tetraselmis sp. GSL018 isolated from the Great Salt Lake, Utah.</title>
        <authorList>
            <person name="Jinkerson R.E."/>
            <person name="D'Adamo S."/>
            <person name="Posewitz M.C."/>
        </authorList>
    </citation>
    <scope>NUCLEOTIDE SEQUENCE</scope>
    <source>
        <strain evidence="3">GSL018</strain>
    </source>
</reference>
<protein>
    <recommendedName>
        <fullName evidence="2">DUF7870 domain-containing protein</fullName>
    </recommendedName>
</protein>
<evidence type="ECO:0000313" key="3">
    <source>
        <dbReference type="EMBL" id="JAC62817.1"/>
    </source>
</evidence>
<dbReference type="EMBL" id="GBEZ01024138">
    <property type="protein sequence ID" value="JAC62817.1"/>
    <property type="molecule type" value="Transcribed_RNA"/>
</dbReference>
<feature type="signal peptide" evidence="1">
    <location>
        <begin position="1"/>
        <end position="23"/>
    </location>
</feature>